<sequence>MDSLRGLLGFCCSCNGPAPEPEIVPVQNVFKFNRSRTELAEDVVEPSMNLHGWTLRDGQKLVMLEIEKEPGSKVGLSLEATNDQQAVLITQLDSDSLVAEWNRERPLRAVKVGDAIVEVNKKRGTFQELLDLMKKEDKLELLVKCS</sequence>
<name>A0ABP0J800_9DINO</name>
<dbReference type="InterPro" id="IPR001478">
    <property type="entry name" value="PDZ"/>
</dbReference>
<evidence type="ECO:0000259" key="1">
    <source>
        <dbReference type="PROSITE" id="PS50106"/>
    </source>
</evidence>
<dbReference type="SUPFAM" id="SSF50156">
    <property type="entry name" value="PDZ domain-like"/>
    <property type="match status" value="1"/>
</dbReference>
<gene>
    <name evidence="2" type="ORF">SCF082_LOCUS10671</name>
</gene>
<evidence type="ECO:0000313" key="3">
    <source>
        <dbReference type="Proteomes" id="UP001642464"/>
    </source>
</evidence>
<reference evidence="2 3" key="1">
    <citation type="submission" date="2024-02" db="EMBL/GenBank/DDBJ databases">
        <authorList>
            <person name="Chen Y."/>
            <person name="Shah S."/>
            <person name="Dougan E. K."/>
            <person name="Thang M."/>
            <person name="Chan C."/>
        </authorList>
    </citation>
    <scope>NUCLEOTIDE SEQUENCE [LARGE SCALE GENOMIC DNA]</scope>
</reference>
<keyword evidence="3" id="KW-1185">Reference proteome</keyword>
<dbReference type="Gene3D" id="2.30.42.10">
    <property type="match status" value="1"/>
</dbReference>
<proteinExistence type="predicted"/>
<feature type="domain" description="PDZ" evidence="1">
    <location>
        <begin position="63"/>
        <end position="146"/>
    </location>
</feature>
<protein>
    <recommendedName>
        <fullName evidence="1">PDZ domain-containing protein</fullName>
    </recommendedName>
</protein>
<organism evidence="2 3">
    <name type="scientific">Durusdinium trenchii</name>
    <dbReference type="NCBI Taxonomy" id="1381693"/>
    <lineage>
        <taxon>Eukaryota</taxon>
        <taxon>Sar</taxon>
        <taxon>Alveolata</taxon>
        <taxon>Dinophyceae</taxon>
        <taxon>Suessiales</taxon>
        <taxon>Symbiodiniaceae</taxon>
        <taxon>Durusdinium</taxon>
    </lineage>
</organism>
<dbReference type="InterPro" id="IPR036034">
    <property type="entry name" value="PDZ_sf"/>
</dbReference>
<evidence type="ECO:0000313" key="2">
    <source>
        <dbReference type="EMBL" id="CAK9010430.1"/>
    </source>
</evidence>
<dbReference type="Proteomes" id="UP001642464">
    <property type="component" value="Unassembled WGS sequence"/>
</dbReference>
<dbReference type="PROSITE" id="PS50106">
    <property type="entry name" value="PDZ"/>
    <property type="match status" value="1"/>
</dbReference>
<comment type="caution">
    <text evidence="2">The sequence shown here is derived from an EMBL/GenBank/DDBJ whole genome shotgun (WGS) entry which is preliminary data.</text>
</comment>
<accession>A0ABP0J800</accession>
<dbReference type="EMBL" id="CAXAMM010006269">
    <property type="protein sequence ID" value="CAK9010430.1"/>
    <property type="molecule type" value="Genomic_DNA"/>
</dbReference>